<evidence type="ECO:0000313" key="1">
    <source>
        <dbReference type="EMBL" id="KAH7954469.1"/>
    </source>
</evidence>
<dbReference type="EMBL" id="CM023473">
    <property type="protein sequence ID" value="KAH7954469.1"/>
    <property type="molecule type" value="Genomic_DNA"/>
</dbReference>
<proteinExistence type="predicted"/>
<gene>
    <name evidence="1" type="ORF">HPB49_018810</name>
</gene>
<evidence type="ECO:0000313" key="2">
    <source>
        <dbReference type="Proteomes" id="UP000821865"/>
    </source>
</evidence>
<sequence>MAVRGIFPMRLAKSSNEETASCHSRPGSPIRAGTRNNGPCRRAGALGGGNPSSENYTSNPIALVKEDPAQVASALLTIHHLYMRLFLARVDHWCRPPLEYSLSLEIWKNTSIPLLPDGSYSKCNMYHPTAHTANGMGVRPVSGKKSVVSEWNLVCDRAWYICIAFLYNRSLTASAGSLSSAPAFIVAVVSAGASVVSKSFLAFVVSCMLLAASLSIVRLLIIIVLFENSGEGYRDFYVCLAKFGSIYGIVIVAVTDYYATQRIVLNLTVFVIAVLLTSVYCFVDESVTWLLAYRDYDRANTSSTRLRCATGGRTPVTASSAATRPATAHQPARHKLATFVATHELRCRTAILSWILLCLFLVQYGMLATGEKVDTLRGNVALVLIRCCSFPLAWKLLRDFPRKSALSMALPMTCCLLCLLSVSKFKGAASVTWILEEVVIASIVGEAIVVYVFTLELFPTVIRGMGTSIVYFFGQCAVMLAPIS</sequence>
<comment type="caution">
    <text evidence="1">The sequence shown here is derived from an EMBL/GenBank/DDBJ whole genome shotgun (WGS) entry which is preliminary data.</text>
</comment>
<dbReference type="Proteomes" id="UP000821865">
    <property type="component" value="Chromosome 4"/>
</dbReference>
<protein>
    <submittedName>
        <fullName evidence="1">Uncharacterized protein</fullName>
    </submittedName>
</protein>
<organism evidence="1 2">
    <name type="scientific">Dermacentor silvarum</name>
    <name type="common">Tick</name>
    <dbReference type="NCBI Taxonomy" id="543639"/>
    <lineage>
        <taxon>Eukaryota</taxon>
        <taxon>Metazoa</taxon>
        <taxon>Ecdysozoa</taxon>
        <taxon>Arthropoda</taxon>
        <taxon>Chelicerata</taxon>
        <taxon>Arachnida</taxon>
        <taxon>Acari</taxon>
        <taxon>Parasitiformes</taxon>
        <taxon>Ixodida</taxon>
        <taxon>Ixodoidea</taxon>
        <taxon>Ixodidae</taxon>
        <taxon>Rhipicephalinae</taxon>
        <taxon>Dermacentor</taxon>
    </lineage>
</organism>
<reference evidence="1" key="1">
    <citation type="submission" date="2020-05" db="EMBL/GenBank/DDBJ databases">
        <title>Large-scale comparative analyses of tick genomes elucidate their genetic diversity and vector capacities.</title>
        <authorList>
            <person name="Jia N."/>
            <person name="Wang J."/>
            <person name="Shi W."/>
            <person name="Du L."/>
            <person name="Sun Y."/>
            <person name="Zhan W."/>
            <person name="Jiang J."/>
            <person name="Wang Q."/>
            <person name="Zhang B."/>
            <person name="Ji P."/>
            <person name="Sakyi L.B."/>
            <person name="Cui X."/>
            <person name="Yuan T."/>
            <person name="Jiang B."/>
            <person name="Yang W."/>
            <person name="Lam T.T.-Y."/>
            <person name="Chang Q."/>
            <person name="Ding S."/>
            <person name="Wang X."/>
            <person name="Zhu J."/>
            <person name="Ruan X."/>
            <person name="Zhao L."/>
            <person name="Wei J."/>
            <person name="Que T."/>
            <person name="Du C."/>
            <person name="Cheng J."/>
            <person name="Dai P."/>
            <person name="Han X."/>
            <person name="Huang E."/>
            <person name="Gao Y."/>
            <person name="Liu J."/>
            <person name="Shao H."/>
            <person name="Ye R."/>
            <person name="Li L."/>
            <person name="Wei W."/>
            <person name="Wang X."/>
            <person name="Wang C."/>
            <person name="Yang T."/>
            <person name="Huo Q."/>
            <person name="Li W."/>
            <person name="Guo W."/>
            <person name="Chen H."/>
            <person name="Zhou L."/>
            <person name="Ni X."/>
            <person name="Tian J."/>
            <person name="Zhou Y."/>
            <person name="Sheng Y."/>
            <person name="Liu T."/>
            <person name="Pan Y."/>
            <person name="Xia L."/>
            <person name="Li J."/>
            <person name="Zhao F."/>
            <person name="Cao W."/>
        </authorList>
    </citation>
    <scope>NUCLEOTIDE SEQUENCE</scope>
    <source>
        <strain evidence="1">Dsil-2018</strain>
    </source>
</reference>
<accession>A0ACB8CZ95</accession>
<keyword evidence="2" id="KW-1185">Reference proteome</keyword>
<name>A0ACB8CZ95_DERSI</name>